<dbReference type="Gene3D" id="2.30.30.50">
    <property type="match status" value="1"/>
</dbReference>
<evidence type="ECO:0000313" key="10">
    <source>
        <dbReference type="Proteomes" id="UP000445696"/>
    </source>
</evidence>
<dbReference type="InterPro" id="IPR003168">
    <property type="entry name" value="Nitrile_hydratase_bsu"/>
</dbReference>
<comment type="similarity">
    <text evidence="2 5">Belongs to the nitrile hydratase subunit beta family.</text>
</comment>
<reference evidence="9 10" key="1">
    <citation type="journal article" date="2014" name="Int. J. Syst. Evol. Microbiol.">
        <title>Sneathiella chungangensis sp. nov., isolated from a marine sand, and emended description of the genus Sneathiella.</title>
        <authorList>
            <person name="Siamphan C."/>
            <person name="Kim H."/>
            <person name="Lee J.S."/>
            <person name="Kim W."/>
        </authorList>
    </citation>
    <scope>NUCLEOTIDE SEQUENCE [LARGE SCALE GENOMIC DNA]</scope>
    <source>
        <strain evidence="9 10">KCTC 32476</strain>
    </source>
</reference>
<dbReference type="Pfam" id="PF21006">
    <property type="entry name" value="NHase_beta_N"/>
    <property type="match status" value="1"/>
</dbReference>
<dbReference type="InterPro" id="IPR049054">
    <property type="entry name" value="CN_hydtase_beta-like_N"/>
</dbReference>
<evidence type="ECO:0000313" key="9">
    <source>
        <dbReference type="EMBL" id="MZR23821.1"/>
    </source>
</evidence>
<accession>A0A845MJA6</accession>
<dbReference type="RefSeq" id="WP_161340251.1">
    <property type="nucleotide sequence ID" value="NZ_JBHSDG010000003.1"/>
</dbReference>
<dbReference type="InterPro" id="IPR024690">
    <property type="entry name" value="CN_hydtase_beta_dom_C"/>
</dbReference>
<feature type="region of interest" description="Disordered" evidence="6">
    <location>
        <begin position="1"/>
        <end position="20"/>
    </location>
</feature>
<comment type="caution">
    <text evidence="9">The sequence shown here is derived from an EMBL/GenBank/DDBJ whole genome shotgun (WGS) entry which is preliminary data.</text>
</comment>
<dbReference type="EMBL" id="WTVA01000015">
    <property type="protein sequence ID" value="MZR23821.1"/>
    <property type="molecule type" value="Genomic_DNA"/>
</dbReference>
<gene>
    <name evidence="9" type="primary">nthB</name>
    <name evidence="9" type="ORF">GQF03_15905</name>
</gene>
<evidence type="ECO:0000259" key="8">
    <source>
        <dbReference type="Pfam" id="PF21006"/>
    </source>
</evidence>
<dbReference type="Pfam" id="PF02211">
    <property type="entry name" value="NHase_beta_C"/>
    <property type="match status" value="1"/>
</dbReference>
<evidence type="ECO:0000256" key="1">
    <source>
        <dbReference type="ARBA" id="ARBA00004042"/>
    </source>
</evidence>
<evidence type="ECO:0000259" key="7">
    <source>
        <dbReference type="Pfam" id="PF02211"/>
    </source>
</evidence>
<sequence>MDGVHDLGGMHGMGPVEPEENEPVFHADWEKRMFAMNNAITAIGVRNIDESRHARERMNPGAYLTSSYYEIWLDGLVRVLCEKGLISEAELSGDVAPRPVSSPKPALKAADVDALMDKGGNYVAEKGKPPRFRVGSKVRTRNIHPSGHTRLPRYARGHVGEIVADYGLHVFPDASAEGKSDPQPLYNVRFASTELWGPDGTEGDFIYIDLWDDYLEAVDDAA</sequence>
<evidence type="ECO:0000256" key="4">
    <source>
        <dbReference type="ARBA" id="ARBA00044877"/>
    </source>
</evidence>
<dbReference type="SUPFAM" id="SSF50090">
    <property type="entry name" value="Electron transport accessory proteins"/>
    <property type="match status" value="1"/>
</dbReference>
<dbReference type="OrthoDB" id="3478924at2"/>
<dbReference type="InterPro" id="IPR042262">
    <property type="entry name" value="CN_hydtase_beta_C"/>
</dbReference>
<dbReference type="AlphaFoldDB" id="A0A845MJA6"/>
<feature type="domain" description="Nitrile hydratase beta subunit-like N-terminal" evidence="8">
    <location>
        <begin position="1"/>
        <end position="106"/>
    </location>
</feature>
<feature type="domain" description="Nitrile hydratase beta subunit" evidence="7">
    <location>
        <begin position="127"/>
        <end position="216"/>
    </location>
</feature>
<comment type="catalytic activity">
    <reaction evidence="4 5">
        <text>an aliphatic primary amide = an aliphatic nitrile + H2O</text>
        <dbReference type="Rhea" id="RHEA:12673"/>
        <dbReference type="ChEBI" id="CHEBI:15377"/>
        <dbReference type="ChEBI" id="CHEBI:65285"/>
        <dbReference type="ChEBI" id="CHEBI:80291"/>
        <dbReference type="EC" id="4.2.1.84"/>
    </reaction>
</comment>
<comment type="function">
    <text evidence="1 5">NHase catalyzes the hydration of various nitrile compounds to the corresponding amides.</text>
</comment>
<evidence type="ECO:0000256" key="3">
    <source>
        <dbReference type="ARBA" id="ARBA00023239"/>
    </source>
</evidence>
<dbReference type="PIRSF" id="PIRSF001427">
    <property type="entry name" value="NHase_beta"/>
    <property type="match status" value="1"/>
</dbReference>
<keyword evidence="3 5" id="KW-0456">Lyase</keyword>
<keyword evidence="10" id="KW-1185">Reference proteome</keyword>
<dbReference type="Gene3D" id="1.10.472.20">
    <property type="entry name" value="Nitrile hydratase, beta subunit"/>
    <property type="match status" value="1"/>
</dbReference>
<dbReference type="EC" id="4.2.1.84" evidence="5"/>
<dbReference type="GO" id="GO:0046914">
    <property type="term" value="F:transition metal ion binding"/>
    <property type="evidence" value="ECO:0007669"/>
    <property type="project" value="InterPro"/>
</dbReference>
<dbReference type="NCBIfam" id="TIGR03888">
    <property type="entry name" value="nitrile_beta"/>
    <property type="match status" value="1"/>
</dbReference>
<dbReference type="Proteomes" id="UP000445696">
    <property type="component" value="Unassembled WGS sequence"/>
</dbReference>
<evidence type="ECO:0000256" key="2">
    <source>
        <dbReference type="ARBA" id="ARBA00009098"/>
    </source>
</evidence>
<name>A0A845MJA6_9PROT</name>
<protein>
    <recommendedName>
        <fullName evidence="5">Nitrile hydratase subunit beta</fullName>
        <shortName evidence="5">NHase</shortName>
        <ecNumber evidence="5">4.2.1.84</ecNumber>
    </recommendedName>
</protein>
<dbReference type="GO" id="GO:0018822">
    <property type="term" value="F:nitrile hydratase activity"/>
    <property type="evidence" value="ECO:0007669"/>
    <property type="project" value="UniProtKB-EC"/>
</dbReference>
<organism evidence="9 10">
    <name type="scientific">Sneathiella chungangensis</name>
    <dbReference type="NCBI Taxonomy" id="1418234"/>
    <lineage>
        <taxon>Bacteria</taxon>
        <taxon>Pseudomonadati</taxon>
        <taxon>Pseudomonadota</taxon>
        <taxon>Alphaproteobacteria</taxon>
        <taxon>Sneathiellales</taxon>
        <taxon>Sneathiellaceae</taxon>
        <taxon>Sneathiella</taxon>
    </lineage>
</organism>
<evidence type="ECO:0000256" key="6">
    <source>
        <dbReference type="SAM" id="MobiDB-lite"/>
    </source>
</evidence>
<dbReference type="InterPro" id="IPR008990">
    <property type="entry name" value="Elect_transpt_acc-like_dom_sf"/>
</dbReference>
<proteinExistence type="inferred from homology"/>
<evidence type="ECO:0000256" key="5">
    <source>
        <dbReference type="PIRNR" id="PIRNR001427"/>
    </source>
</evidence>